<name>A0A2S7UC39_9FLAO</name>
<evidence type="ECO:0000313" key="1">
    <source>
        <dbReference type="EMBL" id="PQJ31853.1"/>
    </source>
</evidence>
<sequence>MKKYFKFSPILFFGLCLILNSCSEEDNSKIEETRITNQFSIQKSSQQNSLIFSSFDAAMQAKLNDNPKLTKNYLKFLLIFM</sequence>
<organism evidence="1 2">
    <name type="scientific">Nonlabens arenilitoris</name>
    <dbReference type="NCBI Taxonomy" id="1217969"/>
    <lineage>
        <taxon>Bacteria</taxon>
        <taxon>Pseudomonadati</taxon>
        <taxon>Bacteroidota</taxon>
        <taxon>Flavobacteriia</taxon>
        <taxon>Flavobacteriales</taxon>
        <taxon>Flavobacteriaceae</taxon>
        <taxon>Nonlabens</taxon>
    </lineage>
</organism>
<dbReference type="AlphaFoldDB" id="A0A2S7UC39"/>
<dbReference type="Proteomes" id="UP000239747">
    <property type="component" value="Unassembled WGS sequence"/>
</dbReference>
<keyword evidence="2" id="KW-1185">Reference proteome</keyword>
<gene>
    <name evidence="1" type="ORF">BST92_07900</name>
</gene>
<reference evidence="1 2" key="1">
    <citation type="submission" date="2017-01" db="EMBL/GenBank/DDBJ databases">
        <title>Trade-off between light-utilization and light-protection in marine flavobacteria.</title>
        <authorList>
            <person name="Kumagai Y."/>
            <person name="Yoshizawa S."/>
            <person name="Kogure K."/>
            <person name="Iwasaki W."/>
        </authorList>
    </citation>
    <scope>NUCLEOTIDE SEQUENCE [LARGE SCALE GENOMIC DNA]</scope>
    <source>
        <strain evidence="1 2">KCTC 32109</strain>
    </source>
</reference>
<evidence type="ECO:0000313" key="2">
    <source>
        <dbReference type="Proteomes" id="UP000239747"/>
    </source>
</evidence>
<proteinExistence type="predicted"/>
<comment type="caution">
    <text evidence="1">The sequence shown here is derived from an EMBL/GenBank/DDBJ whole genome shotgun (WGS) entry which is preliminary data.</text>
</comment>
<protein>
    <submittedName>
        <fullName evidence="1">Uncharacterized protein</fullName>
    </submittedName>
</protein>
<dbReference type="EMBL" id="MTPW01000001">
    <property type="protein sequence ID" value="PQJ31853.1"/>
    <property type="molecule type" value="Genomic_DNA"/>
</dbReference>
<accession>A0A2S7UC39</accession>